<keyword evidence="15" id="KW-1185">Reference proteome</keyword>
<evidence type="ECO:0000256" key="7">
    <source>
        <dbReference type="ARBA" id="ARBA00023136"/>
    </source>
</evidence>
<evidence type="ECO:0000313" key="14">
    <source>
        <dbReference type="EMBL" id="KAL3352504.1"/>
    </source>
</evidence>
<evidence type="ECO:0000256" key="1">
    <source>
        <dbReference type="ARBA" id="ARBA00004653"/>
    </source>
</evidence>
<gene>
    <name evidence="14" type="ORF">AABB24_020480</name>
</gene>
<evidence type="ECO:0000256" key="3">
    <source>
        <dbReference type="ARBA" id="ARBA00022679"/>
    </source>
</evidence>
<dbReference type="SUPFAM" id="SSF53448">
    <property type="entry name" value="Nucleotide-diphospho-sugar transferases"/>
    <property type="match status" value="1"/>
</dbReference>
<dbReference type="Pfam" id="PF03552">
    <property type="entry name" value="Cellulose_synt"/>
    <property type="match status" value="2"/>
</dbReference>
<evidence type="ECO:0000256" key="2">
    <source>
        <dbReference type="ARBA" id="ARBA00022676"/>
    </source>
</evidence>
<keyword evidence="4 13" id="KW-0812">Transmembrane</keyword>
<dbReference type="InterPro" id="IPR005150">
    <property type="entry name" value="Cellulose_synth"/>
</dbReference>
<feature type="transmembrane region" description="Helical" evidence="13">
    <location>
        <begin position="717"/>
        <end position="738"/>
    </location>
</feature>
<keyword evidence="3" id="KW-0808">Transferase</keyword>
<comment type="caution">
    <text evidence="14">The sequence shown here is derived from an EMBL/GenBank/DDBJ whole genome shotgun (WGS) entry which is preliminary data.</text>
</comment>
<comment type="function">
    <text evidence="9">Thought to be a Golgi-localized beta-glycan synthase that polymerize the backbones of noncellulosic polysaccharides (hemicelluloses) of plant cell wall.</text>
</comment>
<sequence length="754" mass="86389">MGEQTLHLPLFESKEAKGKTIYKLFASTIFVGICLIWLYRLINMPNKGESGRLAWICMFLAELCFGFYWIITLSVRWNVIYTYPYKNRLSLRYEENLPDVDIFVCTADPIMEPPTMVINTILSAMSYNYPTQKLSVYLSDDGGSQYTFYALLEASQFSKYWIPFCKRFNVEPRSPAAYFQHDASNLNDKVFAQEWFNIKKLYEDMKSRIEASIENGSIPNEIKAQHKGFSEWNTKVTKQDHHSIVQILIDGRDHNMVDMDGNRLPTLVYMSREKKPNWPHNFKAGSMNSLIRVSSQISNAPIILNLDCDMYSNDPDAIRESLCFFMDEKQGYKVAYVQYPQRYNNATKNDIYGNVARVTHEIELAGMGGYGAALYCGTGCLHRRESLCGRIFSEDQTFEWNNKLQEKSTYKTVEELEEASKVVANCSYEEGTQWGKQMGLLYGFPVEDIITGLTIQCRGWKSIYYKPSKPAFLGVAPTILDVALVQHKRWSEGMFQIFISKYCPFIYGHGKIKLGAQMGYCIYLLWAPLSVPTLTYVLVTSLSLLHGISLFPEMSSLWFLPFAYVFIAKFAYSLAESISCGDTPKSWWNLQRMLLIRRTTSYFFAFIDAVIKQLGFSQTAFTLTTKVVDDNVQRRYEQEMMEFGNSSAMFTITATLALLNLVSFIWGMKKLIMAATLQEVGNVVSHVILCGLIVIVNVPVYEALFLRSDKGSFPSSVLFRSVVLVSIACMLPIFWIVIGHDTWVNFSRFRDVEE</sequence>
<feature type="active site" evidence="10">
    <location>
        <position position="141"/>
    </location>
</feature>
<proteinExistence type="predicted"/>
<dbReference type="InterPro" id="IPR029044">
    <property type="entry name" value="Nucleotide-diphossugar_trans"/>
</dbReference>
<dbReference type="Proteomes" id="UP001627284">
    <property type="component" value="Unassembled WGS sequence"/>
</dbReference>
<dbReference type="GO" id="GO:0000139">
    <property type="term" value="C:Golgi membrane"/>
    <property type="evidence" value="ECO:0007669"/>
    <property type="project" value="UniProtKB-SubCell"/>
</dbReference>
<evidence type="ECO:0000256" key="5">
    <source>
        <dbReference type="ARBA" id="ARBA00022989"/>
    </source>
</evidence>
<feature type="binding site" evidence="12">
    <location>
        <position position="307"/>
    </location>
    <ligand>
        <name>Mn(2+)</name>
        <dbReference type="ChEBI" id="CHEBI:29035"/>
    </ligand>
</feature>
<dbReference type="Gene3D" id="3.90.550.10">
    <property type="entry name" value="Spore Coat Polysaccharide Biosynthesis Protein SpsA, Chain A"/>
    <property type="match status" value="2"/>
</dbReference>
<comment type="subcellular location">
    <subcellularLocation>
        <location evidence="1">Golgi apparatus membrane</location>
        <topology evidence="1">Multi-pass membrane protein</topology>
    </subcellularLocation>
</comment>
<dbReference type="AlphaFoldDB" id="A0ABD2T8K7"/>
<evidence type="ECO:0000256" key="10">
    <source>
        <dbReference type="PIRSR" id="PIRSR605150-1"/>
    </source>
</evidence>
<feature type="transmembrane region" description="Helical" evidence="13">
    <location>
        <begin position="595"/>
        <end position="611"/>
    </location>
</feature>
<reference evidence="14 15" key="1">
    <citation type="submission" date="2024-05" db="EMBL/GenBank/DDBJ databases">
        <title>De novo assembly of an allotetraploid wild potato.</title>
        <authorList>
            <person name="Hosaka A.J."/>
        </authorList>
    </citation>
    <scope>NUCLEOTIDE SEQUENCE [LARGE SCALE GENOMIC DNA]</scope>
    <source>
        <tissue evidence="14">Young leaves</tissue>
    </source>
</reference>
<dbReference type="EMBL" id="JBJKTR010000012">
    <property type="protein sequence ID" value="KAL3352504.1"/>
    <property type="molecule type" value="Genomic_DNA"/>
</dbReference>
<keyword evidence="5 13" id="KW-1133">Transmembrane helix</keyword>
<evidence type="ECO:0000256" key="6">
    <source>
        <dbReference type="ARBA" id="ARBA00023034"/>
    </source>
</evidence>
<evidence type="ECO:0000256" key="13">
    <source>
        <dbReference type="SAM" id="Phobius"/>
    </source>
</evidence>
<evidence type="ECO:0000256" key="11">
    <source>
        <dbReference type="PIRSR" id="PIRSR605150-2"/>
    </source>
</evidence>
<dbReference type="FunFam" id="3.90.550.10:FF:000138">
    <property type="entry name" value="Cellulose synthase isolog"/>
    <property type="match status" value="1"/>
</dbReference>
<keyword evidence="2" id="KW-0328">Glycosyltransferase</keyword>
<name>A0ABD2T8K7_9SOLN</name>
<keyword evidence="8" id="KW-0961">Cell wall biogenesis/degradation</keyword>
<dbReference type="GO" id="GO:0071555">
    <property type="term" value="P:cell wall organization"/>
    <property type="evidence" value="ECO:0007669"/>
    <property type="project" value="UniProtKB-KW"/>
</dbReference>
<feature type="transmembrane region" description="Helical" evidence="13">
    <location>
        <begin position="523"/>
        <end position="545"/>
    </location>
</feature>
<feature type="active site" evidence="10">
    <location>
        <position position="448"/>
    </location>
</feature>
<protein>
    <submittedName>
        <fullName evidence="14">Uncharacterized protein</fullName>
    </submittedName>
</protein>
<organism evidence="14 15">
    <name type="scientific">Solanum stoloniferum</name>
    <dbReference type="NCBI Taxonomy" id="62892"/>
    <lineage>
        <taxon>Eukaryota</taxon>
        <taxon>Viridiplantae</taxon>
        <taxon>Streptophyta</taxon>
        <taxon>Embryophyta</taxon>
        <taxon>Tracheophyta</taxon>
        <taxon>Spermatophyta</taxon>
        <taxon>Magnoliopsida</taxon>
        <taxon>eudicotyledons</taxon>
        <taxon>Gunneridae</taxon>
        <taxon>Pentapetalae</taxon>
        <taxon>asterids</taxon>
        <taxon>lamiids</taxon>
        <taxon>Solanales</taxon>
        <taxon>Solanaceae</taxon>
        <taxon>Solanoideae</taxon>
        <taxon>Solaneae</taxon>
        <taxon>Solanum</taxon>
    </lineage>
</organism>
<dbReference type="GO" id="GO:0016757">
    <property type="term" value="F:glycosyltransferase activity"/>
    <property type="evidence" value="ECO:0007669"/>
    <property type="project" value="UniProtKB-KW"/>
</dbReference>
<feature type="binding site" evidence="11">
    <location>
        <position position="112"/>
    </location>
    <ligand>
        <name>UDP-alpha-D-glucose</name>
        <dbReference type="ChEBI" id="CHEBI:58885"/>
    </ligand>
</feature>
<evidence type="ECO:0000256" key="12">
    <source>
        <dbReference type="PIRSR" id="PIRSR605150-3"/>
    </source>
</evidence>
<dbReference type="PANTHER" id="PTHR13301">
    <property type="entry name" value="X-BOX TRANSCRIPTION FACTOR-RELATED"/>
    <property type="match status" value="1"/>
</dbReference>
<feature type="transmembrane region" description="Helical" evidence="13">
    <location>
        <begin position="643"/>
        <end position="666"/>
    </location>
</feature>
<accession>A0ABD2T8K7</accession>
<keyword evidence="7 13" id="KW-0472">Membrane</keyword>
<feature type="binding site" evidence="12">
    <location>
        <position position="283"/>
    </location>
    <ligand>
        <name>Mn(2+)</name>
        <dbReference type="ChEBI" id="CHEBI:29035"/>
    </ligand>
</feature>
<evidence type="ECO:0000256" key="9">
    <source>
        <dbReference type="ARBA" id="ARBA00037405"/>
    </source>
</evidence>
<keyword evidence="6" id="KW-0333">Golgi apparatus</keyword>
<evidence type="ECO:0000256" key="8">
    <source>
        <dbReference type="ARBA" id="ARBA00023316"/>
    </source>
</evidence>
<feature type="transmembrane region" description="Helical" evidence="13">
    <location>
        <begin position="53"/>
        <end position="71"/>
    </location>
</feature>
<feature type="transmembrane region" description="Helical" evidence="13">
    <location>
        <begin position="557"/>
        <end position="575"/>
    </location>
</feature>
<evidence type="ECO:0000256" key="4">
    <source>
        <dbReference type="ARBA" id="ARBA00022692"/>
    </source>
</evidence>
<feature type="transmembrane region" description="Helical" evidence="13">
    <location>
        <begin position="686"/>
        <end position="705"/>
    </location>
</feature>
<feature type="transmembrane region" description="Helical" evidence="13">
    <location>
        <begin position="20"/>
        <end position="41"/>
    </location>
</feature>
<feature type="binding site" evidence="11">
    <location>
        <position position="141"/>
    </location>
    <ligand>
        <name>UDP-alpha-D-glucose</name>
        <dbReference type="ChEBI" id="CHEBI:58885"/>
    </ligand>
</feature>
<evidence type="ECO:0000313" key="15">
    <source>
        <dbReference type="Proteomes" id="UP001627284"/>
    </source>
</evidence>